<dbReference type="Pfam" id="PF12770">
    <property type="entry name" value="CHAT"/>
    <property type="match status" value="1"/>
</dbReference>
<feature type="domain" description="CHAT" evidence="7">
    <location>
        <begin position="20"/>
        <end position="167"/>
    </location>
</feature>
<protein>
    <submittedName>
        <fullName evidence="8">ABC transporter substrate-binding protein</fullName>
    </submittedName>
</protein>
<reference evidence="8" key="2">
    <citation type="journal article" date="2022" name="Microbiol. Resour. Announc.">
        <title>Metagenome Sequencing to Explore Phylogenomics of Terrestrial Cyanobacteria.</title>
        <authorList>
            <person name="Ward R.D."/>
            <person name="Stajich J.E."/>
            <person name="Johansen J.R."/>
            <person name="Huntemann M."/>
            <person name="Clum A."/>
            <person name="Foster B."/>
            <person name="Foster B."/>
            <person name="Roux S."/>
            <person name="Palaniappan K."/>
            <person name="Varghese N."/>
            <person name="Mukherjee S."/>
            <person name="Reddy T.B.K."/>
            <person name="Daum C."/>
            <person name="Copeland A."/>
            <person name="Chen I.A."/>
            <person name="Ivanova N.N."/>
            <person name="Kyrpides N.C."/>
            <person name="Shapiro N."/>
            <person name="Eloe-Fadrosh E.A."/>
            <person name="Pietrasiak N."/>
        </authorList>
    </citation>
    <scope>NUCLEOTIDE SEQUENCE</scope>
    <source>
        <strain evidence="8">UHER 2000/2452</strain>
    </source>
</reference>
<evidence type="ECO:0000256" key="4">
    <source>
        <dbReference type="ARBA" id="ARBA00023136"/>
    </source>
</evidence>
<dbReference type="AlphaFoldDB" id="A0A951UPV5"/>
<dbReference type="InterPro" id="IPR024983">
    <property type="entry name" value="CHAT_dom"/>
</dbReference>
<gene>
    <name evidence="8" type="ORF">KME15_21445</name>
</gene>
<evidence type="ECO:0000313" key="9">
    <source>
        <dbReference type="Proteomes" id="UP000757435"/>
    </source>
</evidence>
<evidence type="ECO:0000256" key="5">
    <source>
        <dbReference type="SAM" id="Phobius"/>
    </source>
</evidence>
<keyword evidence="2 5" id="KW-0812">Transmembrane</keyword>
<dbReference type="Pfam" id="PF01094">
    <property type="entry name" value="ANF_receptor"/>
    <property type="match status" value="1"/>
</dbReference>
<comment type="subcellular location">
    <subcellularLocation>
        <location evidence="1">Membrane</location>
    </subcellularLocation>
</comment>
<dbReference type="CDD" id="cd06268">
    <property type="entry name" value="PBP1_ABC_transporter_LIVBP-like"/>
    <property type="match status" value="1"/>
</dbReference>
<dbReference type="PANTHER" id="PTHR30483">
    <property type="entry name" value="LEUCINE-SPECIFIC-BINDING PROTEIN"/>
    <property type="match status" value="1"/>
</dbReference>
<dbReference type="EMBL" id="JAHHHD010000033">
    <property type="protein sequence ID" value="MBW4661249.1"/>
    <property type="molecule type" value="Genomic_DNA"/>
</dbReference>
<dbReference type="Proteomes" id="UP000757435">
    <property type="component" value="Unassembled WGS sequence"/>
</dbReference>
<keyword evidence="3 5" id="KW-1133">Transmembrane helix</keyword>
<evidence type="ECO:0000256" key="1">
    <source>
        <dbReference type="ARBA" id="ARBA00004370"/>
    </source>
</evidence>
<feature type="transmembrane region" description="Helical" evidence="5">
    <location>
        <begin position="218"/>
        <end position="238"/>
    </location>
</feature>
<dbReference type="GO" id="GO:0016020">
    <property type="term" value="C:membrane"/>
    <property type="evidence" value="ECO:0007669"/>
    <property type="project" value="UniProtKB-SubCell"/>
</dbReference>
<evidence type="ECO:0000256" key="3">
    <source>
        <dbReference type="ARBA" id="ARBA00022989"/>
    </source>
</evidence>
<evidence type="ECO:0000313" key="8">
    <source>
        <dbReference type="EMBL" id="MBW4661249.1"/>
    </source>
</evidence>
<accession>A0A951UPV5</accession>
<keyword evidence="4 5" id="KW-0472">Membrane</keyword>
<evidence type="ECO:0000259" key="7">
    <source>
        <dbReference type="Pfam" id="PF12770"/>
    </source>
</evidence>
<dbReference type="InterPro" id="IPR001828">
    <property type="entry name" value="ANF_lig-bd_rcpt"/>
</dbReference>
<evidence type="ECO:0000259" key="6">
    <source>
        <dbReference type="Pfam" id="PF01094"/>
    </source>
</evidence>
<dbReference type="InterPro" id="IPR051010">
    <property type="entry name" value="BCAA_transport"/>
</dbReference>
<dbReference type="SUPFAM" id="SSF53822">
    <property type="entry name" value="Periplasmic binding protein-like I"/>
    <property type="match status" value="1"/>
</dbReference>
<dbReference type="InterPro" id="IPR028082">
    <property type="entry name" value="Peripla_BP_I"/>
</dbReference>
<evidence type="ECO:0000256" key="2">
    <source>
        <dbReference type="ARBA" id="ARBA00022692"/>
    </source>
</evidence>
<reference evidence="8" key="1">
    <citation type="submission" date="2021-05" db="EMBL/GenBank/DDBJ databases">
        <authorList>
            <person name="Pietrasiak N."/>
            <person name="Ward R."/>
            <person name="Stajich J.E."/>
            <person name="Kurbessoian T."/>
        </authorList>
    </citation>
    <scope>NUCLEOTIDE SEQUENCE</scope>
    <source>
        <strain evidence="8">UHER 2000/2452</strain>
    </source>
</reference>
<sequence>MIRKILILTASPKDAERLQVHQEIQSIQDKLRGDRLTHPKKHCQFEIVLKCARPGTLLDDIENEKPEIIHFGGHGTEEGLLLEDDNGHSHPVSNAALKRLFQLVGNDVKCVILNSCHSKELAKSISEYVPYVIGMEGAILDRTAIAFASGFYKALGDGKAIESAFDRGSIAAHFFDKGEVIELFKQKSLNRLEKIWNNTQHFVARTLDFVRYRIGQRFLLLIGLICVGISVALLLPGISGDRYNSLQAVSEALCSDQVGQGVVDSEIVPSSQEKGLISSGETVLLTYRINSDLVRRGAVAFKQAEQGDQNYESAISLFREAIKRDKSNPEPYVYLNNAIARNQAREQTRKPYVLVAAIPASSDTRRNRAEEMLRGIVDAQACFNGTAQKNCSDNPKEYLLEVKLVDDANDPEEVVPKVAREIAQNRDVVGVIGHFSSNATKVALPIYERYRLGVISPTSTSSDLKSEFFFRTTVSSRVYGKKIVDQIRKYDFKQVIGFIDPLDDYSRNQWNEVEKLLQADGIRSDAIELSDQAAEQKIDRLNSNEDYAYVLIPPSTRTDKFTSDAEIFQKSARIAEKLSQKRGSLFIGGTTLYSSTTLAPNGSAFEGMVVIAPWFARSSAEAEAYAEIAADKWGGQVNWATASSYDATQAFTSALSSIDETLNRDELRGSIVNALRSVTLSPPRTSGTPLQFDGEREPTKEPLLVRVVRGRDCSPIREGYVFQMLPNS</sequence>
<proteinExistence type="predicted"/>
<dbReference type="PANTHER" id="PTHR30483:SF6">
    <property type="entry name" value="PERIPLASMIC BINDING PROTEIN OF ABC TRANSPORTER FOR NATURAL AMINO ACIDS"/>
    <property type="match status" value="1"/>
</dbReference>
<comment type="caution">
    <text evidence="8">The sequence shown here is derived from an EMBL/GenBank/DDBJ whole genome shotgun (WGS) entry which is preliminary data.</text>
</comment>
<name>A0A951UPV5_9CYAN</name>
<dbReference type="Gene3D" id="3.40.50.2300">
    <property type="match status" value="2"/>
</dbReference>
<organism evidence="8 9">
    <name type="scientific">Drouetiella hepatica Uher 2000/2452</name>
    <dbReference type="NCBI Taxonomy" id="904376"/>
    <lineage>
        <taxon>Bacteria</taxon>
        <taxon>Bacillati</taxon>
        <taxon>Cyanobacteriota</taxon>
        <taxon>Cyanophyceae</taxon>
        <taxon>Oculatellales</taxon>
        <taxon>Oculatellaceae</taxon>
        <taxon>Drouetiella</taxon>
    </lineage>
</organism>
<feature type="domain" description="Receptor ligand binding region" evidence="6">
    <location>
        <begin position="393"/>
        <end position="662"/>
    </location>
</feature>